<dbReference type="InterPro" id="IPR036736">
    <property type="entry name" value="ACP-like_sf"/>
</dbReference>
<accession>A0ABP7QJR5</accession>
<dbReference type="Gene3D" id="1.10.1200.10">
    <property type="entry name" value="ACP-like"/>
    <property type="match status" value="1"/>
</dbReference>
<comment type="caution">
    <text evidence="2">The sequence shown here is derived from an EMBL/GenBank/DDBJ whole genome shotgun (WGS) entry which is preliminary data.</text>
</comment>
<evidence type="ECO:0000259" key="1">
    <source>
        <dbReference type="PROSITE" id="PS50075"/>
    </source>
</evidence>
<dbReference type="InterPro" id="IPR009081">
    <property type="entry name" value="PP-bd_ACP"/>
</dbReference>
<name>A0ABP7QJR5_9SPHI</name>
<dbReference type="SUPFAM" id="SSF47336">
    <property type="entry name" value="ACP-like"/>
    <property type="match status" value="1"/>
</dbReference>
<protein>
    <submittedName>
        <fullName evidence="2">Phosphopantetheine-binding protein</fullName>
    </submittedName>
</protein>
<gene>
    <name evidence="2" type="ORF">GCM10022210_37360</name>
</gene>
<evidence type="ECO:0000313" key="3">
    <source>
        <dbReference type="Proteomes" id="UP001500742"/>
    </source>
</evidence>
<dbReference type="Pfam" id="PF00550">
    <property type="entry name" value="PP-binding"/>
    <property type="match status" value="1"/>
</dbReference>
<reference evidence="3" key="1">
    <citation type="journal article" date="2019" name="Int. J. Syst. Evol. Microbiol.">
        <title>The Global Catalogue of Microorganisms (GCM) 10K type strain sequencing project: providing services to taxonomists for standard genome sequencing and annotation.</title>
        <authorList>
            <consortium name="The Broad Institute Genomics Platform"/>
            <consortium name="The Broad Institute Genome Sequencing Center for Infectious Disease"/>
            <person name="Wu L."/>
            <person name="Ma J."/>
        </authorList>
    </citation>
    <scope>NUCLEOTIDE SEQUENCE [LARGE SCALE GENOMIC DNA]</scope>
    <source>
        <strain evidence="3">JCM 16601</strain>
    </source>
</reference>
<proteinExistence type="predicted"/>
<dbReference type="Proteomes" id="UP001500742">
    <property type="component" value="Unassembled WGS sequence"/>
</dbReference>
<dbReference type="RefSeq" id="WP_259093865.1">
    <property type="nucleotide sequence ID" value="NZ_BAAAZC010000026.1"/>
</dbReference>
<dbReference type="PROSITE" id="PS50075">
    <property type="entry name" value="CARRIER"/>
    <property type="match status" value="1"/>
</dbReference>
<evidence type="ECO:0000313" key="2">
    <source>
        <dbReference type="EMBL" id="GAA3982373.1"/>
    </source>
</evidence>
<dbReference type="EMBL" id="BAAAZC010000026">
    <property type="protein sequence ID" value="GAA3982373.1"/>
    <property type="molecule type" value="Genomic_DNA"/>
</dbReference>
<organism evidence="2 3">
    <name type="scientific">Mucilaginibacter dorajii</name>
    <dbReference type="NCBI Taxonomy" id="692994"/>
    <lineage>
        <taxon>Bacteria</taxon>
        <taxon>Pseudomonadati</taxon>
        <taxon>Bacteroidota</taxon>
        <taxon>Sphingobacteriia</taxon>
        <taxon>Sphingobacteriales</taxon>
        <taxon>Sphingobacteriaceae</taxon>
        <taxon>Mucilaginibacter</taxon>
    </lineage>
</organism>
<sequence>MEIAELKEKLKVQIIQFLNLTDLTPADIKDDEPLFGDGLGLDSIDSLELIVLLKREYGVNIQDPKEGRKVLVDVNTMAAYIKEHGQK</sequence>
<keyword evidence="3" id="KW-1185">Reference proteome</keyword>
<feature type="domain" description="Carrier" evidence="1">
    <location>
        <begin position="1"/>
        <end position="85"/>
    </location>
</feature>